<dbReference type="InterPro" id="IPR011042">
    <property type="entry name" value="6-blade_b-propeller_TolB-like"/>
</dbReference>
<feature type="domain" description="SMP-30/Gluconolactonase/LRE-like region" evidence="2">
    <location>
        <begin position="2"/>
        <end position="235"/>
    </location>
</feature>
<sequence length="275" mass="30312">MQRLFWIDSLEQRIWRDKAGGSQAQSWKLPTIVGSIGLCEDQRLIAGLADGFAFVDLSLPDAKIEWIGDPEPDLADTRLNDGKVDRQGRFWCGSMNRNFATANASLYRLDRDLTWDCVEDGITVSNGIAFSPDGRRMFFSNSRLDQSFQYDLDIQTGEISNRRDFVDTGAYDGRIDGATVDKDGNYWGALFQGGAVGCFSPDGQMLRKIQLPVSCPTMCSFGGPEMETLYVTSATFSMSDEEMAQEPEAGALFAVNGLGVTGIPESRFRVGTKAE</sequence>
<organism evidence="3 4">
    <name type="scientific">Ruegeria spongiae</name>
    <dbReference type="NCBI Taxonomy" id="2942209"/>
    <lineage>
        <taxon>Bacteria</taxon>
        <taxon>Pseudomonadati</taxon>
        <taxon>Pseudomonadota</taxon>
        <taxon>Alphaproteobacteria</taxon>
        <taxon>Rhodobacterales</taxon>
        <taxon>Roseobacteraceae</taxon>
        <taxon>Ruegeria</taxon>
    </lineage>
</organism>
<dbReference type="Gene3D" id="2.120.10.30">
    <property type="entry name" value="TolB, C-terminal domain"/>
    <property type="match status" value="1"/>
</dbReference>
<dbReference type="PRINTS" id="PR01790">
    <property type="entry name" value="SMP30FAMILY"/>
</dbReference>
<comment type="similarity">
    <text evidence="1">Belongs to the SMP-30/CGR1 family.</text>
</comment>
<evidence type="ECO:0000313" key="3">
    <source>
        <dbReference type="EMBL" id="MCL6283719.1"/>
    </source>
</evidence>
<dbReference type="EMBL" id="JAMFMB010000009">
    <property type="protein sequence ID" value="MCL6283719.1"/>
    <property type="molecule type" value="Genomic_DNA"/>
</dbReference>
<dbReference type="PANTHER" id="PTHR10907">
    <property type="entry name" value="REGUCALCIN"/>
    <property type="match status" value="1"/>
</dbReference>
<accession>A0ABT0Q1G5</accession>
<evidence type="ECO:0000313" key="4">
    <source>
        <dbReference type="Proteomes" id="UP001203880"/>
    </source>
</evidence>
<dbReference type="SUPFAM" id="SSF63829">
    <property type="entry name" value="Calcium-dependent phosphotriesterase"/>
    <property type="match status" value="1"/>
</dbReference>
<gene>
    <name evidence="3" type="ORF">M3P21_09270</name>
</gene>
<evidence type="ECO:0000256" key="1">
    <source>
        <dbReference type="ARBA" id="ARBA00008853"/>
    </source>
</evidence>
<name>A0ABT0Q1G5_9RHOB</name>
<evidence type="ECO:0000259" key="2">
    <source>
        <dbReference type="Pfam" id="PF08450"/>
    </source>
</evidence>
<protein>
    <submittedName>
        <fullName evidence="3">SMP-30/gluconolactonase/LRE family protein</fullName>
    </submittedName>
</protein>
<reference evidence="3" key="1">
    <citation type="submission" date="2022-05" db="EMBL/GenBank/DDBJ databases">
        <authorList>
            <person name="Park J.-S."/>
        </authorList>
    </citation>
    <scope>NUCLEOTIDE SEQUENCE</scope>
    <source>
        <strain evidence="3">2012CJ41-6</strain>
    </source>
</reference>
<dbReference type="PANTHER" id="PTHR10907:SF47">
    <property type="entry name" value="REGUCALCIN"/>
    <property type="match status" value="1"/>
</dbReference>
<comment type="caution">
    <text evidence="3">The sequence shown here is derived from an EMBL/GenBank/DDBJ whole genome shotgun (WGS) entry which is preliminary data.</text>
</comment>
<dbReference type="Pfam" id="PF08450">
    <property type="entry name" value="SGL"/>
    <property type="match status" value="1"/>
</dbReference>
<dbReference type="InterPro" id="IPR005511">
    <property type="entry name" value="SMP-30"/>
</dbReference>
<keyword evidence="4" id="KW-1185">Reference proteome</keyword>
<dbReference type="InterPro" id="IPR013658">
    <property type="entry name" value="SGL"/>
</dbReference>
<dbReference type="Proteomes" id="UP001203880">
    <property type="component" value="Unassembled WGS sequence"/>
</dbReference>
<proteinExistence type="inferred from homology"/>